<dbReference type="InterPro" id="IPR001304">
    <property type="entry name" value="C-type_lectin-like"/>
</dbReference>
<name>A0A3P8Y5V8_ESOLU</name>
<proteinExistence type="predicted"/>
<dbReference type="CDD" id="cd03590">
    <property type="entry name" value="CLECT_DC-SIGN_like"/>
    <property type="match status" value="1"/>
</dbReference>
<dbReference type="Bgee" id="ENSELUG00000012354">
    <property type="expression patterns" value="Expressed in spleen and 4 other cell types or tissues"/>
</dbReference>
<dbReference type="Gene3D" id="1.20.5.400">
    <property type="match status" value="4"/>
</dbReference>
<dbReference type="PROSITE" id="PS00615">
    <property type="entry name" value="C_TYPE_LECTIN_1"/>
    <property type="match status" value="1"/>
</dbReference>
<accession>A0A3P8Y5V8</accession>
<dbReference type="InterPro" id="IPR033989">
    <property type="entry name" value="CD209-like_CTLD"/>
</dbReference>
<reference evidence="5" key="3">
    <citation type="submission" date="2025-09" db="UniProtKB">
        <authorList>
            <consortium name="Ensembl"/>
        </authorList>
    </citation>
    <scope>IDENTIFICATION</scope>
</reference>
<evidence type="ECO:0000313" key="6">
    <source>
        <dbReference type="Proteomes" id="UP000265140"/>
    </source>
</evidence>
<evidence type="ECO:0000256" key="3">
    <source>
        <dbReference type="SAM" id="Coils"/>
    </source>
</evidence>
<reference evidence="5" key="2">
    <citation type="submission" date="2025-08" db="UniProtKB">
        <authorList>
            <consortium name="Ensembl"/>
        </authorList>
    </citation>
    <scope>IDENTIFICATION</scope>
</reference>
<keyword evidence="2" id="KW-1015">Disulfide bond</keyword>
<dbReference type="InterPro" id="IPR016187">
    <property type="entry name" value="CTDL_fold"/>
</dbReference>
<keyword evidence="1" id="KW-0430">Lectin</keyword>
<dbReference type="Ensembl" id="ENSELUT00000037943.3">
    <property type="protein sequence ID" value="ENSELUP00000012072.3"/>
    <property type="gene ID" value="ENSELUG00000012354.3"/>
</dbReference>
<dbReference type="Proteomes" id="UP000265140">
    <property type="component" value="Unassembled WGS sequence"/>
</dbReference>
<keyword evidence="6" id="KW-1185">Reference proteome</keyword>
<dbReference type="Pfam" id="PF00059">
    <property type="entry name" value="Lectin_C"/>
    <property type="match status" value="1"/>
</dbReference>
<dbReference type="GO" id="GO:0030246">
    <property type="term" value="F:carbohydrate binding"/>
    <property type="evidence" value="ECO:0007669"/>
    <property type="project" value="UniProtKB-KW"/>
</dbReference>
<evidence type="ECO:0000259" key="4">
    <source>
        <dbReference type="PROSITE" id="PS50041"/>
    </source>
</evidence>
<dbReference type="PANTHER" id="PTHR22803">
    <property type="entry name" value="MANNOSE, PHOSPHOLIPASE, LECTIN RECEPTOR RELATED"/>
    <property type="match status" value="1"/>
</dbReference>
<organism evidence="5 6">
    <name type="scientific">Esox lucius</name>
    <name type="common">Northern pike</name>
    <dbReference type="NCBI Taxonomy" id="8010"/>
    <lineage>
        <taxon>Eukaryota</taxon>
        <taxon>Metazoa</taxon>
        <taxon>Chordata</taxon>
        <taxon>Craniata</taxon>
        <taxon>Vertebrata</taxon>
        <taxon>Euteleostomi</taxon>
        <taxon>Actinopterygii</taxon>
        <taxon>Neopterygii</taxon>
        <taxon>Teleostei</taxon>
        <taxon>Protacanthopterygii</taxon>
        <taxon>Esociformes</taxon>
        <taxon>Esocidae</taxon>
        <taxon>Esox</taxon>
    </lineage>
</organism>
<dbReference type="SUPFAM" id="SSF56436">
    <property type="entry name" value="C-type lectin-like"/>
    <property type="match status" value="1"/>
</dbReference>
<reference evidence="6" key="1">
    <citation type="journal article" date="2014" name="PLoS ONE">
        <title>The genome and linkage map of the northern pike (Esox lucius): conserved synteny revealed between the salmonid sister group and the Neoteleostei.</title>
        <authorList>
            <person name="Rondeau E.B."/>
            <person name="Minkley D.R."/>
            <person name="Leong J.S."/>
            <person name="Messmer A.M."/>
            <person name="Jantzen J.R."/>
            <person name="von Schalburg K.R."/>
            <person name="Lemon C."/>
            <person name="Bird N.H."/>
            <person name="Koop B.F."/>
        </authorList>
    </citation>
    <scope>NUCLEOTIDE SEQUENCE</scope>
</reference>
<dbReference type="PROSITE" id="PS50041">
    <property type="entry name" value="C_TYPE_LECTIN_2"/>
    <property type="match status" value="1"/>
</dbReference>
<dbReference type="AlphaFoldDB" id="A0A3P8Y5V8"/>
<dbReference type="SUPFAM" id="SSF90257">
    <property type="entry name" value="Myosin rod fragments"/>
    <property type="match status" value="1"/>
</dbReference>
<sequence>IPLMLWKLFQQTSYNNLTKEREQLQTRYKILIEERDQQQTSYNNLTKERDQLHSSYNNLTKERDQLQTRCKTLSEERDQLQTRYNNLIEEGDQQQTSYNNLTKEREQLQTRYKILIEERDQQQTSYNNLTKERDQLHSSYNNLTKERDQLQTRCKTLSEERDQLQTSNNNLTKERDQLQRDRDIFQRLLVKCPNGWKVFGNRSYYVSTEKNNWEYANQDCLKRGAQLVIINNQEEQKFLITLNIRSWIGLTDRETEGTWKWVDNTTLTTVYWGDREPNNGDGKNGEEDCAEINSWYSDPVKKWNDFSCTTVLNWICEKVIY</sequence>
<evidence type="ECO:0000256" key="2">
    <source>
        <dbReference type="ARBA" id="ARBA00023157"/>
    </source>
</evidence>
<keyword evidence="3" id="KW-0175">Coiled coil</keyword>
<evidence type="ECO:0000313" key="5">
    <source>
        <dbReference type="Ensembl" id="ENSELUP00000012072.3"/>
    </source>
</evidence>
<dbReference type="Gene3D" id="3.10.100.10">
    <property type="entry name" value="Mannose-Binding Protein A, subunit A"/>
    <property type="match status" value="1"/>
</dbReference>
<feature type="coiled-coil region" evidence="3">
    <location>
        <begin position="14"/>
        <end position="188"/>
    </location>
</feature>
<protein>
    <recommendedName>
        <fullName evidence="4">C-type lectin domain-containing protein</fullName>
    </recommendedName>
</protein>
<evidence type="ECO:0000256" key="1">
    <source>
        <dbReference type="ARBA" id="ARBA00022734"/>
    </source>
</evidence>
<dbReference type="SMART" id="SM00034">
    <property type="entry name" value="CLECT"/>
    <property type="match status" value="1"/>
</dbReference>
<feature type="domain" description="C-type lectin" evidence="4">
    <location>
        <begin position="199"/>
        <end position="317"/>
    </location>
</feature>
<dbReference type="InterPro" id="IPR016186">
    <property type="entry name" value="C-type_lectin-like/link_sf"/>
</dbReference>
<dbReference type="InterPro" id="IPR050111">
    <property type="entry name" value="C-type_lectin/snaclec_domain"/>
</dbReference>
<dbReference type="InterPro" id="IPR018378">
    <property type="entry name" value="C-type_lectin_CS"/>
</dbReference>
<dbReference type="GeneTree" id="ENSGT01020000230338"/>